<protein>
    <submittedName>
        <fullName evidence="1">Uncharacterized protein</fullName>
    </submittedName>
</protein>
<gene>
    <name evidence="1" type="ORF">ABFW12_15125</name>
</gene>
<dbReference type="Proteomes" id="UP001558474">
    <property type="component" value="Unassembled WGS sequence"/>
</dbReference>
<keyword evidence="2" id="KW-1185">Reference proteome</keyword>
<comment type="caution">
    <text evidence="1">The sequence shown here is derived from an EMBL/GenBank/DDBJ whole genome shotgun (WGS) entry which is preliminary data.</text>
</comment>
<organism evidence="1 2">
    <name type="scientific">Mycolicibacterium porcinum</name>
    <dbReference type="NCBI Taxonomy" id="39693"/>
    <lineage>
        <taxon>Bacteria</taxon>
        <taxon>Bacillati</taxon>
        <taxon>Actinomycetota</taxon>
        <taxon>Actinomycetes</taxon>
        <taxon>Mycobacteriales</taxon>
        <taxon>Mycobacteriaceae</taxon>
        <taxon>Mycolicibacterium</taxon>
    </lineage>
</organism>
<dbReference type="EMBL" id="JBDLOU010000028">
    <property type="protein sequence ID" value="MEX3739564.1"/>
    <property type="molecule type" value="Genomic_DNA"/>
</dbReference>
<accession>A0ABV3VDS8</accession>
<reference evidence="1 2" key="1">
    <citation type="submission" date="2024-04" db="EMBL/GenBank/DDBJ databases">
        <title>Genomic Markers of Mycobacteria.</title>
        <authorList>
            <person name="Soliman M.S."/>
            <person name="Elkholy A."/>
            <person name="Soliman N.S."/>
            <person name="Abbas A."/>
            <person name="Khayrat S."/>
            <person name="Shawky S."/>
        </authorList>
    </citation>
    <scope>NUCLEOTIDE SEQUENCE [LARGE SCALE GENOMIC DNA]</scope>
    <source>
        <strain evidence="1 2">Egy-CU-AM5</strain>
    </source>
</reference>
<name>A0ABV3VDS8_9MYCO</name>
<proteinExistence type="predicted"/>
<sequence>MVAADHDGEEHVSEFAMGLLDELRWTLSECLLVLKLLPVEADLNFSDVQQHLLSAQLNAKEVYPAASLIRQGAELDERWGTGLSRPRAVFARHNAAVRAGAPQVRPGTAISDGFEREVWQLPQLDRNQDFSGVRPICSGLVRSTGQPCASVAIYLGSGTFAAHCYSHATAAERDENRKHHDAVQAQAATAHQRLRDSQQSLGRAIADTWMQRYLRRQRQLSGSGVPISEHE</sequence>
<evidence type="ECO:0000313" key="2">
    <source>
        <dbReference type="Proteomes" id="UP001558474"/>
    </source>
</evidence>
<evidence type="ECO:0000313" key="1">
    <source>
        <dbReference type="EMBL" id="MEX3739564.1"/>
    </source>
</evidence>
<dbReference type="RefSeq" id="WP_368573235.1">
    <property type="nucleotide sequence ID" value="NZ_JBDLOU010000028.1"/>
</dbReference>